<comment type="caution">
    <text evidence="2">The sequence shown here is derived from an EMBL/GenBank/DDBJ whole genome shotgun (WGS) entry which is preliminary data.</text>
</comment>
<dbReference type="EMBL" id="BRYA01000274">
    <property type="protein sequence ID" value="GMI45989.1"/>
    <property type="molecule type" value="Genomic_DNA"/>
</dbReference>
<proteinExistence type="predicted"/>
<accession>A0A9W7GHS2</accession>
<dbReference type="Proteomes" id="UP001165065">
    <property type="component" value="Unassembled WGS sequence"/>
</dbReference>
<feature type="region of interest" description="Disordered" evidence="1">
    <location>
        <begin position="589"/>
        <end position="620"/>
    </location>
</feature>
<sequence>MGGAGSVMSNFTHTKPPRPGLFVCEGIAGSQPILPGGIPGAKPLEALVVTVGPRGCPVLSSSKDLKEENQLPPSSYVAIILDPRSVTNELLTPFNTCGTNELLPEARSLWNELLTFTTLAGKKVELFILLPSTTSCKSSMLCSEVGLLAAVVAFQSMFLKSLGTYKPRFIRSDDYLQTDGNLILAEMLECNKRVYPAHEAAGMRDMLFLHARKVFEDKSWNHHVTALGKNESEIAVGIGSEEEDKVSGTFKEIFDDKHTHLAEIDRKTLKEWLRTELVDEPEHIEVNPVRPINACRKGEAYVCFTKEAQTKLKFAAIDAHLFTQTDATKKTDALRHTFPGGAFDVNGASAVVPIAFPEDLRFTSKDQKSILSKFLTLHKTVAKGMDRLLVFSANSAKTLGEDLFMVPAIEQASGDCDMVIFAVFPELIGVQDLFKKSTDKEHHYDMQVVRTIVQQAVPRPELKIFTMETVCGAGEKSLEEGEIIVPAVTVGPLGGSETKTFPKKEMFMSSGMYFYQGIQDNFERVIPGYKGFEGTSVIMPGTFLGGIFEKLMLGLKKNGGKVGGKDYSGKTAKVEEYAKIVKEIFETRDSAKEEKQSVEVVNEKDGKEDEIREPAVETEE</sequence>
<evidence type="ECO:0000313" key="2">
    <source>
        <dbReference type="EMBL" id="GMI45989.1"/>
    </source>
</evidence>
<organism evidence="2 3">
    <name type="scientific">Triparma columacea</name>
    <dbReference type="NCBI Taxonomy" id="722753"/>
    <lineage>
        <taxon>Eukaryota</taxon>
        <taxon>Sar</taxon>
        <taxon>Stramenopiles</taxon>
        <taxon>Ochrophyta</taxon>
        <taxon>Bolidophyceae</taxon>
        <taxon>Parmales</taxon>
        <taxon>Triparmaceae</taxon>
        <taxon>Triparma</taxon>
    </lineage>
</organism>
<name>A0A9W7GHS2_9STRA</name>
<keyword evidence="3" id="KW-1185">Reference proteome</keyword>
<gene>
    <name evidence="2" type="ORF">TrCOL_g5833</name>
</gene>
<protein>
    <submittedName>
        <fullName evidence="2">Uncharacterized protein</fullName>
    </submittedName>
</protein>
<dbReference type="AlphaFoldDB" id="A0A9W7GHS2"/>
<reference evidence="3" key="1">
    <citation type="journal article" date="2023" name="Commun. Biol.">
        <title>Genome analysis of Parmales, the sister group of diatoms, reveals the evolutionary specialization of diatoms from phago-mixotrophs to photoautotrophs.</title>
        <authorList>
            <person name="Ban H."/>
            <person name="Sato S."/>
            <person name="Yoshikawa S."/>
            <person name="Yamada K."/>
            <person name="Nakamura Y."/>
            <person name="Ichinomiya M."/>
            <person name="Sato N."/>
            <person name="Blanc-Mathieu R."/>
            <person name="Endo H."/>
            <person name="Kuwata A."/>
            <person name="Ogata H."/>
        </authorList>
    </citation>
    <scope>NUCLEOTIDE SEQUENCE [LARGE SCALE GENOMIC DNA]</scope>
</reference>
<dbReference type="OrthoDB" id="10367102at2759"/>
<evidence type="ECO:0000256" key="1">
    <source>
        <dbReference type="SAM" id="MobiDB-lite"/>
    </source>
</evidence>
<evidence type="ECO:0000313" key="3">
    <source>
        <dbReference type="Proteomes" id="UP001165065"/>
    </source>
</evidence>